<dbReference type="PANTHER" id="PTHR11695">
    <property type="entry name" value="ALCOHOL DEHYDROGENASE RELATED"/>
    <property type="match status" value="1"/>
</dbReference>
<dbReference type="Proteomes" id="UP000479526">
    <property type="component" value="Unassembled WGS sequence"/>
</dbReference>
<dbReference type="Pfam" id="PF13602">
    <property type="entry name" value="ADH_zinc_N_2"/>
    <property type="match status" value="1"/>
</dbReference>
<dbReference type="SUPFAM" id="SSF50129">
    <property type="entry name" value="GroES-like"/>
    <property type="match status" value="1"/>
</dbReference>
<dbReference type="RefSeq" id="WP_161484295.1">
    <property type="nucleotide sequence ID" value="NZ_WXEW01000016.1"/>
</dbReference>
<dbReference type="SUPFAM" id="SSF51735">
    <property type="entry name" value="NAD(P)-binding Rossmann-fold domains"/>
    <property type="match status" value="1"/>
</dbReference>
<gene>
    <name evidence="2" type="ORF">GT755_37525</name>
</gene>
<dbReference type="Pfam" id="PF08240">
    <property type="entry name" value="ADH_N"/>
    <property type="match status" value="1"/>
</dbReference>
<dbReference type="Gene3D" id="3.40.50.720">
    <property type="entry name" value="NAD(P)-binding Rossmann-like Domain"/>
    <property type="match status" value="1"/>
</dbReference>
<sequence length="309" mass="32404">MKSVVVRSFGGPEVLEVADLPEPDVGERQVLVRVAAAPVTAVDLDIRSGELAGYLADLDYYALGRSAAGVVERVGAQVTDFVEGDHVMGVCGPLASPYAAQAEKVVFDLGHVVHAPRRATLAQASTLPLNGLTADQALQALDLPRGATVLVTGAAGCVGGFVVELARHRGLRVAAHARKSDEKTLLRMGAEHFIARDTDLATAVREWAPRGVDGVVDTAVLKDVAAETVKDGGRFVTLVIGGEPKPGRDVQVHPVWAKPDAGRLADLANLVDKGFVTPRVAEAFPLAAVAEAHARFARGNVRGHLIVKP</sequence>
<proteinExistence type="predicted"/>
<feature type="domain" description="Enoyl reductase (ER)" evidence="1">
    <location>
        <begin position="10"/>
        <end position="307"/>
    </location>
</feature>
<evidence type="ECO:0000313" key="3">
    <source>
        <dbReference type="Proteomes" id="UP000479526"/>
    </source>
</evidence>
<accession>A0A7C9P375</accession>
<dbReference type="EMBL" id="WXEW01000016">
    <property type="protein sequence ID" value="NAS27357.1"/>
    <property type="molecule type" value="Genomic_DNA"/>
</dbReference>
<dbReference type="GO" id="GO:0016491">
    <property type="term" value="F:oxidoreductase activity"/>
    <property type="evidence" value="ECO:0007669"/>
    <property type="project" value="InterPro"/>
</dbReference>
<dbReference type="InterPro" id="IPR013154">
    <property type="entry name" value="ADH-like_N"/>
</dbReference>
<dbReference type="InterPro" id="IPR011032">
    <property type="entry name" value="GroES-like_sf"/>
</dbReference>
<dbReference type="PANTHER" id="PTHR11695:SF294">
    <property type="entry name" value="RETICULON-4-INTERACTING PROTEIN 1, MITOCHONDRIAL"/>
    <property type="match status" value="1"/>
</dbReference>
<dbReference type="InterPro" id="IPR036291">
    <property type="entry name" value="NAD(P)-bd_dom_sf"/>
</dbReference>
<name>A0A7C9P375_9ACTN</name>
<reference evidence="2 3" key="1">
    <citation type="submission" date="2020-01" db="EMBL/GenBank/DDBJ databases">
        <title>Herbidospora sp. NEAU-GS84 nov., a novel actinomycete isolated from soil.</title>
        <authorList>
            <person name="Han L."/>
        </authorList>
    </citation>
    <scope>NUCLEOTIDE SEQUENCE [LARGE SCALE GENOMIC DNA]</scope>
    <source>
        <strain evidence="2 3">NEAU-GS84</strain>
    </source>
</reference>
<organism evidence="2 3">
    <name type="scientific">Herbidospora solisilvae</name>
    <dbReference type="NCBI Taxonomy" id="2696284"/>
    <lineage>
        <taxon>Bacteria</taxon>
        <taxon>Bacillati</taxon>
        <taxon>Actinomycetota</taxon>
        <taxon>Actinomycetes</taxon>
        <taxon>Streptosporangiales</taxon>
        <taxon>Streptosporangiaceae</taxon>
        <taxon>Herbidospora</taxon>
    </lineage>
</organism>
<comment type="caution">
    <text evidence="2">The sequence shown here is derived from an EMBL/GenBank/DDBJ whole genome shotgun (WGS) entry which is preliminary data.</text>
</comment>
<evidence type="ECO:0000313" key="2">
    <source>
        <dbReference type="EMBL" id="NAS27357.1"/>
    </source>
</evidence>
<keyword evidence="3" id="KW-1185">Reference proteome</keyword>
<protein>
    <submittedName>
        <fullName evidence="2">Zinc-binding dehydrogenase</fullName>
    </submittedName>
</protein>
<dbReference type="CDD" id="cd05289">
    <property type="entry name" value="MDR_like_2"/>
    <property type="match status" value="1"/>
</dbReference>
<dbReference type="SMART" id="SM00829">
    <property type="entry name" value="PKS_ER"/>
    <property type="match status" value="1"/>
</dbReference>
<evidence type="ECO:0000259" key="1">
    <source>
        <dbReference type="SMART" id="SM00829"/>
    </source>
</evidence>
<dbReference type="Gene3D" id="3.90.180.10">
    <property type="entry name" value="Medium-chain alcohol dehydrogenases, catalytic domain"/>
    <property type="match status" value="1"/>
</dbReference>
<dbReference type="InterPro" id="IPR020843">
    <property type="entry name" value="ER"/>
</dbReference>
<dbReference type="InterPro" id="IPR050700">
    <property type="entry name" value="YIM1/Zinc_Alcohol_DH_Fams"/>
</dbReference>
<dbReference type="AlphaFoldDB" id="A0A7C9P375"/>